<dbReference type="RefSeq" id="WP_086534986.1">
    <property type="nucleotide sequence ID" value="NZ_NGFO01000008.1"/>
</dbReference>
<organism evidence="2 3">
    <name type="scientific">Gordonia lacunae</name>
    <dbReference type="NCBI Taxonomy" id="417102"/>
    <lineage>
        <taxon>Bacteria</taxon>
        <taxon>Bacillati</taxon>
        <taxon>Actinomycetota</taxon>
        <taxon>Actinomycetes</taxon>
        <taxon>Mycobacteriales</taxon>
        <taxon>Gordoniaceae</taxon>
        <taxon>Gordonia</taxon>
    </lineage>
</organism>
<dbReference type="AlphaFoldDB" id="A0A243QBR8"/>
<feature type="transmembrane region" description="Helical" evidence="1">
    <location>
        <begin position="12"/>
        <end position="33"/>
    </location>
</feature>
<name>A0A243QBR8_9ACTN</name>
<dbReference type="Proteomes" id="UP000194632">
    <property type="component" value="Unassembled WGS sequence"/>
</dbReference>
<accession>A0A243QBR8</accession>
<evidence type="ECO:0000313" key="3">
    <source>
        <dbReference type="Proteomes" id="UP000194632"/>
    </source>
</evidence>
<keyword evidence="1" id="KW-0812">Transmembrane</keyword>
<feature type="transmembrane region" description="Helical" evidence="1">
    <location>
        <begin position="88"/>
        <end position="109"/>
    </location>
</feature>
<dbReference type="STRING" id="417102.CA982_08910"/>
<evidence type="ECO:0000256" key="1">
    <source>
        <dbReference type="SAM" id="Phobius"/>
    </source>
</evidence>
<keyword evidence="1" id="KW-0472">Membrane</keyword>
<feature type="transmembrane region" description="Helical" evidence="1">
    <location>
        <begin position="53"/>
        <end position="76"/>
    </location>
</feature>
<gene>
    <name evidence="2" type="ORF">CA982_08910</name>
</gene>
<evidence type="ECO:0000313" key="2">
    <source>
        <dbReference type="EMBL" id="OUC79191.1"/>
    </source>
</evidence>
<keyword evidence="3" id="KW-1185">Reference proteome</keyword>
<reference evidence="2 3" key="1">
    <citation type="submission" date="2017-05" db="EMBL/GenBank/DDBJ databases">
        <title>Biotechnological potential of actinobacteria isolated from South African environments.</title>
        <authorList>
            <person name="Le Roes-Hill M."/>
            <person name="Prins A."/>
            <person name="Durrell K.A."/>
        </authorList>
    </citation>
    <scope>NUCLEOTIDE SEQUENCE [LARGE SCALE GENOMIC DNA]</scope>
    <source>
        <strain evidence="2">BS2</strain>
    </source>
</reference>
<dbReference type="InterPro" id="IPR021213">
    <property type="entry name" value="DUF2567"/>
</dbReference>
<dbReference type="OrthoDB" id="4377053at2"/>
<comment type="caution">
    <text evidence="2">The sequence shown here is derived from an EMBL/GenBank/DDBJ whole genome shotgun (WGS) entry which is preliminary data.</text>
</comment>
<dbReference type="EMBL" id="NGFO01000008">
    <property type="protein sequence ID" value="OUC79191.1"/>
    <property type="molecule type" value="Genomic_DNA"/>
</dbReference>
<feature type="transmembrane region" description="Helical" evidence="1">
    <location>
        <begin position="146"/>
        <end position="165"/>
    </location>
</feature>
<proteinExistence type="predicted"/>
<keyword evidence="1" id="KW-1133">Transmembrane helix</keyword>
<protein>
    <submittedName>
        <fullName evidence="2">DUF2567 domain-containing protein</fullName>
    </submittedName>
</protein>
<dbReference type="Pfam" id="PF10821">
    <property type="entry name" value="DUF2567"/>
    <property type="match status" value="1"/>
</dbReference>
<sequence length="198" mass="20410">MNPPVRTVSRMAVVSVGVALLGAVAGVIWALLTPPTTGVVFEGLRRDDIPADFGGVGAFAVTMFGYGAVAAVVVWFAARSWRGVSGFVWPALATTAGSALAATVGMWAAGLRFDDDPTALPVDATYRIAPELWLDGATRSGSSEPWTLLICAPFAFAVVYLVCVLSSRTADLGVGDLSDDASSAEVFTSAGATSRTHP</sequence>